<protein>
    <submittedName>
        <fullName evidence="1">Uncharacterized protein</fullName>
    </submittedName>
</protein>
<name>A0A177ARN3_9BILA</name>
<comment type="caution">
    <text evidence="1">The sequence shown here is derived from an EMBL/GenBank/DDBJ whole genome shotgun (WGS) entry which is preliminary data.</text>
</comment>
<organism evidence="1 2">
    <name type="scientific">Intoshia linei</name>
    <dbReference type="NCBI Taxonomy" id="1819745"/>
    <lineage>
        <taxon>Eukaryota</taxon>
        <taxon>Metazoa</taxon>
        <taxon>Spiralia</taxon>
        <taxon>Lophotrochozoa</taxon>
        <taxon>Mesozoa</taxon>
        <taxon>Orthonectida</taxon>
        <taxon>Rhopaluridae</taxon>
        <taxon>Intoshia</taxon>
    </lineage>
</organism>
<sequence>MCIWANNTINRYIQIRFSVRQINSRIFCIIQQQFKRIQFVFYNKKSIEILCKICKARLL</sequence>
<dbReference type="AlphaFoldDB" id="A0A177ARN3"/>
<dbReference type="Proteomes" id="UP000078046">
    <property type="component" value="Unassembled WGS sequence"/>
</dbReference>
<evidence type="ECO:0000313" key="1">
    <source>
        <dbReference type="EMBL" id="OAF64480.1"/>
    </source>
</evidence>
<accession>A0A177ARN3</accession>
<evidence type="ECO:0000313" key="2">
    <source>
        <dbReference type="Proteomes" id="UP000078046"/>
    </source>
</evidence>
<proteinExistence type="predicted"/>
<gene>
    <name evidence="1" type="ORF">A3Q56_07806</name>
</gene>
<reference evidence="1 2" key="1">
    <citation type="submission" date="2016-04" db="EMBL/GenBank/DDBJ databases">
        <title>The genome of Intoshia linei affirms orthonectids as highly simplified spiralians.</title>
        <authorList>
            <person name="Mikhailov K.V."/>
            <person name="Slusarev G.S."/>
            <person name="Nikitin M.A."/>
            <person name="Logacheva M.D."/>
            <person name="Penin A."/>
            <person name="Aleoshin V."/>
            <person name="Panchin Y.V."/>
        </authorList>
    </citation>
    <scope>NUCLEOTIDE SEQUENCE [LARGE SCALE GENOMIC DNA]</scope>
    <source>
        <strain evidence="1">Intl2013</strain>
        <tissue evidence="1">Whole animal</tissue>
    </source>
</reference>
<dbReference type="EMBL" id="LWCA01001805">
    <property type="protein sequence ID" value="OAF64480.1"/>
    <property type="molecule type" value="Genomic_DNA"/>
</dbReference>
<keyword evidence="2" id="KW-1185">Reference proteome</keyword>